<dbReference type="EMBL" id="JAJKBJ010000006">
    <property type="protein sequence ID" value="MCL9683854.1"/>
    <property type="molecule type" value="Genomic_DNA"/>
</dbReference>
<sequence length="145" mass="15413">MTLIEFNQFLLRNSHVTGRVVSNVFENKPSSIKPFFFQRYQSTSDPFYRASSIVSAPICLAVVAVEFAGASILYAIKSALDLATLNPGQAKENGGGAIKLLMAMTAALCIAILSPLINALDLIGGGVNTLLSPDSHVGNYSTLSF</sequence>
<evidence type="ECO:0000313" key="2">
    <source>
        <dbReference type="EMBL" id="MCL9683854.1"/>
    </source>
</evidence>
<feature type="transmembrane region" description="Helical" evidence="1">
    <location>
        <begin position="53"/>
        <end position="76"/>
    </location>
</feature>
<dbReference type="RefSeq" id="WP_250420905.1">
    <property type="nucleotide sequence ID" value="NZ_JAJKBJ010000006.1"/>
</dbReference>
<feature type="transmembrane region" description="Helical" evidence="1">
    <location>
        <begin position="97"/>
        <end position="117"/>
    </location>
</feature>
<dbReference type="Proteomes" id="UP001139721">
    <property type="component" value="Unassembled WGS sequence"/>
</dbReference>
<gene>
    <name evidence="2" type="ORF">LOX96_07100</name>
</gene>
<keyword evidence="3" id="KW-1185">Reference proteome</keyword>
<keyword evidence="1" id="KW-0812">Transmembrane</keyword>
<keyword evidence="1" id="KW-1133">Transmembrane helix</keyword>
<evidence type="ECO:0000256" key="1">
    <source>
        <dbReference type="SAM" id="Phobius"/>
    </source>
</evidence>
<dbReference type="AlphaFoldDB" id="A0A9X2IAA0"/>
<evidence type="ECO:0000313" key="3">
    <source>
        <dbReference type="Proteomes" id="UP001139721"/>
    </source>
</evidence>
<comment type="caution">
    <text evidence="2">The sequence shown here is derived from an EMBL/GenBank/DDBJ whole genome shotgun (WGS) entry which is preliminary data.</text>
</comment>
<keyword evidence="1" id="KW-0472">Membrane</keyword>
<proteinExistence type="predicted"/>
<protein>
    <submittedName>
        <fullName evidence="2">Uncharacterized protein</fullName>
    </submittedName>
</protein>
<reference evidence="2" key="1">
    <citation type="submission" date="2021-11" db="EMBL/GenBank/DDBJ databases">
        <title>Legionella maioricencis sp. nov., a new species isolated from hot water samples in Mallorca.</title>
        <authorList>
            <person name="Crespi S."/>
            <person name="Drasar V."/>
            <person name="Salva-Serra F."/>
            <person name="Jaen-Luchoro D."/>
            <person name="Pineiro-Iglesias B."/>
            <person name="Aliaga F."/>
            <person name="Fernandez-Juarez V."/>
            <person name="Coll G."/>
            <person name="Moore E.R.B."/>
            <person name="Bennasar-Figueras A."/>
        </authorList>
    </citation>
    <scope>NUCLEOTIDE SEQUENCE</scope>
    <source>
        <strain evidence="2">HCPI-6</strain>
    </source>
</reference>
<accession>A0A9X2IAA0</accession>
<name>A0A9X2IAA0_9GAMM</name>
<organism evidence="2 3">
    <name type="scientific">Legionella maioricensis</name>
    <dbReference type="NCBI Taxonomy" id="2896528"/>
    <lineage>
        <taxon>Bacteria</taxon>
        <taxon>Pseudomonadati</taxon>
        <taxon>Pseudomonadota</taxon>
        <taxon>Gammaproteobacteria</taxon>
        <taxon>Legionellales</taxon>
        <taxon>Legionellaceae</taxon>
        <taxon>Legionella</taxon>
    </lineage>
</organism>